<evidence type="ECO:0000313" key="3">
    <source>
        <dbReference type="EMBL" id="SFP82397.1"/>
    </source>
</evidence>
<dbReference type="RefSeq" id="WP_092913803.1">
    <property type="nucleotide sequence ID" value="NZ_FOXB01000044.1"/>
</dbReference>
<protein>
    <submittedName>
        <fullName evidence="3">Plasminogen-binding protein pgbA N-terminal</fullName>
    </submittedName>
</protein>
<keyword evidence="1" id="KW-0732">Signal</keyword>
<feature type="signal peptide" evidence="1">
    <location>
        <begin position="1"/>
        <end position="18"/>
    </location>
</feature>
<accession>A0A1I5TIA8</accession>
<name>A0A1I5TIA8_9BACT</name>
<gene>
    <name evidence="3" type="ORF">SAMN05216234_14413</name>
</gene>
<dbReference type="STRING" id="223786.SAMN05216234_14413"/>
<evidence type="ECO:0000259" key="2">
    <source>
        <dbReference type="Pfam" id="PF15436"/>
    </source>
</evidence>
<dbReference type="Proteomes" id="UP000199227">
    <property type="component" value="Unassembled WGS sequence"/>
</dbReference>
<evidence type="ECO:0000313" key="4">
    <source>
        <dbReference type="Proteomes" id="UP000199227"/>
    </source>
</evidence>
<dbReference type="InterPro" id="IPR029276">
    <property type="entry name" value="PgbA_N"/>
</dbReference>
<feature type="chain" id="PRO_5011453671" evidence="1">
    <location>
        <begin position="19"/>
        <end position="238"/>
    </location>
</feature>
<sequence length="238" mass="27144">MKRTILGLIFTTSMIFSANLPQPVTATLDSVENNKVTILQGNLTPGMSGIVIHKYDETHEAIVATAEVEKSNGSQTTLLLSKFEAIQNKNLPNIKTKPQKGDRIILGQLYNRVLPIVPNQATFQKVKESFSNFMIVHPDIFAVELSKDKKPLPEVKDFRKVCKKMNIGLVMFVFKDGSDFIDCNSWKKIYHTDISYVEGETVEPFYNRIGEIPEPIFDWSSYKLGNFDAYYQNLEKRR</sequence>
<feature type="domain" description="Plasminogen-binding protein PgbA N-terminal" evidence="2">
    <location>
        <begin position="24"/>
        <end position="234"/>
    </location>
</feature>
<proteinExistence type="predicted"/>
<keyword evidence="4" id="KW-1185">Reference proteome</keyword>
<dbReference type="OrthoDB" id="5372482at2"/>
<dbReference type="EMBL" id="FOXB01000044">
    <property type="protein sequence ID" value="SFP82397.1"/>
    <property type="molecule type" value="Genomic_DNA"/>
</dbReference>
<reference evidence="3 4" key="1">
    <citation type="submission" date="2016-10" db="EMBL/GenBank/DDBJ databases">
        <authorList>
            <person name="de Groot N.N."/>
        </authorList>
    </citation>
    <scope>NUCLEOTIDE SEQUENCE [LARGE SCALE GENOMIC DNA]</scope>
    <source>
        <strain evidence="3 4">EP1-55-1</strain>
    </source>
</reference>
<dbReference type="AlphaFoldDB" id="A0A1I5TIA8"/>
<evidence type="ECO:0000256" key="1">
    <source>
        <dbReference type="SAM" id="SignalP"/>
    </source>
</evidence>
<dbReference type="Pfam" id="PF15436">
    <property type="entry name" value="PGBA_N"/>
    <property type="match status" value="1"/>
</dbReference>
<organism evidence="3 4">
    <name type="scientific">Hydrogenimonas thermophila</name>
    <dbReference type="NCBI Taxonomy" id="223786"/>
    <lineage>
        <taxon>Bacteria</taxon>
        <taxon>Pseudomonadati</taxon>
        <taxon>Campylobacterota</taxon>
        <taxon>Epsilonproteobacteria</taxon>
        <taxon>Campylobacterales</taxon>
        <taxon>Hydrogenimonadaceae</taxon>
        <taxon>Hydrogenimonas</taxon>
    </lineage>
</organism>